<dbReference type="EMBL" id="QQSY01000001">
    <property type="protein sequence ID" value="RDJ00240.1"/>
    <property type="molecule type" value="Genomic_DNA"/>
</dbReference>
<dbReference type="GO" id="GO:0005737">
    <property type="term" value="C:cytoplasm"/>
    <property type="evidence" value="ECO:0007669"/>
    <property type="project" value="TreeGrafter"/>
</dbReference>
<evidence type="ECO:0000313" key="2">
    <source>
        <dbReference type="EMBL" id="RDJ00240.1"/>
    </source>
</evidence>
<evidence type="ECO:0000313" key="3">
    <source>
        <dbReference type="Proteomes" id="UP000254711"/>
    </source>
</evidence>
<dbReference type="SUPFAM" id="SSF51735">
    <property type="entry name" value="NAD(P)-binding Rossmann-fold domains"/>
    <property type="match status" value="1"/>
</dbReference>
<dbReference type="RefSeq" id="WP_114823965.1">
    <property type="nucleotide sequence ID" value="NZ_QQSY01000001.1"/>
</dbReference>
<dbReference type="CDD" id="cd05266">
    <property type="entry name" value="SDR_a4"/>
    <property type="match status" value="1"/>
</dbReference>
<dbReference type="Proteomes" id="UP000254711">
    <property type="component" value="Unassembled WGS sequence"/>
</dbReference>
<dbReference type="Pfam" id="PF01370">
    <property type="entry name" value="Epimerase"/>
    <property type="match status" value="1"/>
</dbReference>
<evidence type="ECO:0000259" key="1">
    <source>
        <dbReference type="Pfam" id="PF01370"/>
    </source>
</evidence>
<feature type="domain" description="NAD-dependent epimerase/dehydratase" evidence="1">
    <location>
        <begin position="5"/>
        <end position="204"/>
    </location>
</feature>
<sequence length="284" mass="30595">MSARVLVAGCGDVGLRVAQRLLARGDEVWALRRRPAEDDRSGIRWLRGDLTDPDSLRGLPVEMDQLVYLPAPGARDPAAYRAVFVEGLRHLMGALDRAVLKRALFVSSSAVYGEHGDAWVDEETPPDPPGFNGAVLLEAEQWLASQPVRSVVLRLAGLYGPGRLQLLERLRSGVVRVPRSTPHWANRIHVDDAAAGIVHLLSLPEPAPLYVGVDDTPLPLDVLYDHLAGLLGVPAPAEGEPPAGVGSKRLSNARLRASGFEPLWPDARLGYAALLSQPELRAGA</sequence>
<dbReference type="InterPro" id="IPR036291">
    <property type="entry name" value="NAD(P)-bd_dom_sf"/>
</dbReference>
<organism evidence="2 3">
    <name type="scientific">Dyella solisilvae</name>
    <dbReference type="NCBI Taxonomy" id="1920168"/>
    <lineage>
        <taxon>Bacteria</taxon>
        <taxon>Pseudomonadati</taxon>
        <taxon>Pseudomonadota</taxon>
        <taxon>Gammaproteobacteria</taxon>
        <taxon>Lysobacterales</taxon>
        <taxon>Rhodanobacteraceae</taxon>
        <taxon>Dyella</taxon>
    </lineage>
</organism>
<dbReference type="InterPro" id="IPR051783">
    <property type="entry name" value="NAD(P)-dependent_oxidoreduct"/>
</dbReference>
<dbReference type="PANTHER" id="PTHR48079:SF6">
    <property type="entry name" value="NAD(P)-BINDING DOMAIN-CONTAINING PROTEIN-RELATED"/>
    <property type="match status" value="1"/>
</dbReference>
<dbReference type="AlphaFoldDB" id="A0A370KCB5"/>
<gene>
    <name evidence="2" type="ORF">DVT68_05375</name>
</gene>
<keyword evidence="3" id="KW-1185">Reference proteome</keyword>
<name>A0A370KCB5_9GAMM</name>
<reference evidence="2 3" key="1">
    <citation type="submission" date="2018-07" db="EMBL/GenBank/DDBJ databases">
        <title>Dyella solisilvae sp. nov., isolated from the pine and broad-leaved mixed forest soil.</title>
        <authorList>
            <person name="Gao Z."/>
            <person name="Qiu L."/>
        </authorList>
    </citation>
    <scope>NUCLEOTIDE SEQUENCE [LARGE SCALE GENOMIC DNA]</scope>
    <source>
        <strain evidence="2 3">DHG54</strain>
    </source>
</reference>
<dbReference type="Gene3D" id="3.40.50.720">
    <property type="entry name" value="NAD(P)-binding Rossmann-like Domain"/>
    <property type="match status" value="1"/>
</dbReference>
<dbReference type="GO" id="GO:0004029">
    <property type="term" value="F:aldehyde dehydrogenase (NAD+) activity"/>
    <property type="evidence" value="ECO:0007669"/>
    <property type="project" value="TreeGrafter"/>
</dbReference>
<comment type="caution">
    <text evidence="2">The sequence shown here is derived from an EMBL/GenBank/DDBJ whole genome shotgun (WGS) entry which is preliminary data.</text>
</comment>
<protein>
    <submittedName>
        <fullName evidence="2">SDR family NAD(P)-dependent oxidoreductase</fullName>
    </submittedName>
</protein>
<accession>A0A370KCB5</accession>
<dbReference type="InterPro" id="IPR001509">
    <property type="entry name" value="Epimerase_deHydtase"/>
</dbReference>
<proteinExistence type="predicted"/>
<dbReference type="PANTHER" id="PTHR48079">
    <property type="entry name" value="PROTEIN YEEZ"/>
    <property type="match status" value="1"/>
</dbReference>
<dbReference type="OrthoDB" id="9808276at2"/>